<dbReference type="CDD" id="cd06343">
    <property type="entry name" value="PBP1_ABC_ligand_binding-like"/>
    <property type="match status" value="1"/>
</dbReference>
<dbReference type="PANTHER" id="PTHR47235:SF1">
    <property type="entry name" value="BLR6548 PROTEIN"/>
    <property type="match status" value="1"/>
</dbReference>
<dbReference type="RefSeq" id="WP_104529045.1">
    <property type="nucleotide sequence ID" value="NZ_POQT01000021.1"/>
</dbReference>
<evidence type="ECO:0000256" key="1">
    <source>
        <dbReference type="ARBA" id="ARBA00010062"/>
    </source>
</evidence>
<dbReference type="PANTHER" id="PTHR47235">
    <property type="entry name" value="BLR6548 PROTEIN"/>
    <property type="match status" value="1"/>
</dbReference>
<name>A0A4Q7Y824_9ACTN</name>
<organism evidence="5 6">
    <name type="scientific">Blastococcus saxobsidens</name>
    <dbReference type="NCBI Taxonomy" id="138336"/>
    <lineage>
        <taxon>Bacteria</taxon>
        <taxon>Bacillati</taxon>
        <taxon>Actinomycetota</taxon>
        <taxon>Actinomycetes</taxon>
        <taxon>Geodermatophilales</taxon>
        <taxon>Geodermatophilaceae</taxon>
        <taxon>Blastococcus</taxon>
    </lineage>
</organism>
<sequence length="425" mass="45378">MSRSTRRPITSARGVAAITLVLAMSATACGGSDRREAESGGGAQGVTDEAIKIGGSFPFSGPYAVFSNASQAIAACFAAVNEDGGVNGRQIEYTAADDAYDPARLTANAREAVEQEQVAAFISFGGTNVAIQPYMNESQVPHIVLAGNAEFSRVEEFPFTHAWWPDLSWEAEAVTSYVMEHPEEFPSPEIGLISLNNTLADSHIAGIEAGLGGDAATVFPEENRLRVEPTLADWTSQLNQLQAAGVNVLYMNPGTAGQANAIKYIKEIGWPVQVIVYSGGTSIKTNLEPAGLDAAEGIYGAAWLKDPSDSRWADDEGIQRYREVIEQYGEGADPDLIFTANGYGVCQAVLSVLESLGDEEITSEAFNEAWMAVDGEESDVLVPGADLIAGESGRLVHEYQMLRFDGTSWQDVGELIDVYEAGITE</sequence>
<comment type="similarity">
    <text evidence="1">Belongs to the leucine-binding protein family.</text>
</comment>
<dbReference type="InterPro" id="IPR028082">
    <property type="entry name" value="Peripla_BP_I"/>
</dbReference>
<evidence type="ECO:0000313" key="5">
    <source>
        <dbReference type="EMBL" id="RZU32159.1"/>
    </source>
</evidence>
<reference evidence="5 6" key="1">
    <citation type="submission" date="2019-02" db="EMBL/GenBank/DDBJ databases">
        <title>Sequencing the genomes of 1000 actinobacteria strains.</title>
        <authorList>
            <person name="Klenk H.-P."/>
        </authorList>
    </citation>
    <scope>NUCLEOTIDE SEQUENCE [LARGE SCALE GENOMIC DNA]</scope>
    <source>
        <strain evidence="5 6">DSM 44509</strain>
    </source>
</reference>
<dbReference type="Proteomes" id="UP000292507">
    <property type="component" value="Unassembled WGS sequence"/>
</dbReference>
<dbReference type="InterPro" id="IPR028081">
    <property type="entry name" value="Leu-bd"/>
</dbReference>
<evidence type="ECO:0000313" key="6">
    <source>
        <dbReference type="Proteomes" id="UP000292507"/>
    </source>
</evidence>
<protein>
    <submittedName>
        <fullName evidence="5">Amino acid/amide ABC transporter substrate-binding protein (HAAT family)</fullName>
    </submittedName>
</protein>
<comment type="caution">
    <text evidence="5">The sequence shown here is derived from an EMBL/GenBank/DDBJ whole genome shotgun (WGS) entry which is preliminary data.</text>
</comment>
<proteinExistence type="inferred from homology"/>
<evidence type="ECO:0000259" key="4">
    <source>
        <dbReference type="Pfam" id="PF13458"/>
    </source>
</evidence>
<keyword evidence="6" id="KW-1185">Reference proteome</keyword>
<feature type="domain" description="Leucine-binding protein" evidence="4">
    <location>
        <begin position="51"/>
        <end position="405"/>
    </location>
</feature>
<feature type="signal peptide" evidence="3">
    <location>
        <begin position="1"/>
        <end position="28"/>
    </location>
</feature>
<dbReference type="Gene3D" id="3.40.50.2300">
    <property type="match status" value="2"/>
</dbReference>
<dbReference type="EMBL" id="SHKV01000001">
    <property type="protein sequence ID" value="RZU32159.1"/>
    <property type="molecule type" value="Genomic_DNA"/>
</dbReference>
<dbReference type="SUPFAM" id="SSF53822">
    <property type="entry name" value="Periplasmic binding protein-like I"/>
    <property type="match status" value="1"/>
</dbReference>
<evidence type="ECO:0000256" key="2">
    <source>
        <dbReference type="ARBA" id="ARBA00022729"/>
    </source>
</evidence>
<dbReference type="Pfam" id="PF13458">
    <property type="entry name" value="Peripla_BP_6"/>
    <property type="match status" value="1"/>
</dbReference>
<dbReference type="PROSITE" id="PS51257">
    <property type="entry name" value="PROKAR_LIPOPROTEIN"/>
    <property type="match status" value="1"/>
</dbReference>
<dbReference type="OrthoDB" id="26870at2"/>
<gene>
    <name evidence="5" type="ORF">BKA19_1849</name>
</gene>
<accession>A0A4Q7Y824</accession>
<dbReference type="AlphaFoldDB" id="A0A4Q7Y824"/>
<feature type="chain" id="PRO_5020351473" evidence="3">
    <location>
        <begin position="29"/>
        <end position="425"/>
    </location>
</feature>
<evidence type="ECO:0000256" key="3">
    <source>
        <dbReference type="SAM" id="SignalP"/>
    </source>
</evidence>
<keyword evidence="2 3" id="KW-0732">Signal</keyword>